<keyword evidence="3" id="KW-1185">Reference proteome</keyword>
<dbReference type="AlphaFoldDB" id="A0A5B2XLV6"/>
<feature type="transmembrane region" description="Helical" evidence="1">
    <location>
        <begin position="35"/>
        <end position="61"/>
    </location>
</feature>
<sequence length="103" mass="10306">MSQPYPVQPGGYPAPAQPQNGLGTSGFVLGLLGAIFSWIPIIGVIAWPLSIVGAVLSAVGLSKANKGQANNKGLAIAGLVLSIVGLVVCILWVAAFSAPVATL</sequence>
<keyword evidence="1" id="KW-0472">Membrane</keyword>
<comment type="caution">
    <text evidence="2">The sequence shown here is derived from an EMBL/GenBank/DDBJ whole genome shotgun (WGS) entry which is preliminary data.</text>
</comment>
<dbReference type="RefSeq" id="WP_149848566.1">
    <property type="nucleotide sequence ID" value="NZ_VUOB01000010.1"/>
</dbReference>
<dbReference type="OrthoDB" id="3556183at2"/>
<feature type="transmembrane region" description="Helical" evidence="1">
    <location>
        <begin position="73"/>
        <end position="95"/>
    </location>
</feature>
<reference evidence="2 3" key="1">
    <citation type="submission" date="2019-09" db="EMBL/GenBank/DDBJ databases">
        <title>Goodfellowia gen. nov., a new genus of the Pseudonocardineae related to Actinoalloteichus, containing Goodfellowia coeruleoviolacea gen. nov., comb. nov. gen. nov., comb. nov.</title>
        <authorList>
            <person name="Labeda D."/>
        </authorList>
    </citation>
    <scope>NUCLEOTIDE SEQUENCE [LARGE SCALE GENOMIC DNA]</scope>
    <source>
        <strain evidence="2 3">AN110305</strain>
    </source>
</reference>
<reference evidence="2 3" key="2">
    <citation type="submission" date="2019-09" db="EMBL/GenBank/DDBJ databases">
        <authorList>
            <person name="Jin C."/>
        </authorList>
    </citation>
    <scope>NUCLEOTIDE SEQUENCE [LARGE SCALE GENOMIC DNA]</scope>
    <source>
        <strain evidence="2 3">AN110305</strain>
    </source>
</reference>
<protein>
    <submittedName>
        <fullName evidence="2">DUF4190 domain-containing protein</fullName>
    </submittedName>
</protein>
<dbReference type="Proteomes" id="UP000323454">
    <property type="component" value="Unassembled WGS sequence"/>
</dbReference>
<name>A0A5B2XLV6_9PSEU</name>
<gene>
    <name evidence="2" type="ORF">F0L68_06675</name>
</gene>
<keyword evidence="1" id="KW-1133">Transmembrane helix</keyword>
<proteinExistence type="predicted"/>
<evidence type="ECO:0000313" key="3">
    <source>
        <dbReference type="Proteomes" id="UP000323454"/>
    </source>
</evidence>
<keyword evidence="1" id="KW-0812">Transmembrane</keyword>
<organism evidence="2 3">
    <name type="scientific">Solihabitans fulvus</name>
    <dbReference type="NCBI Taxonomy" id="1892852"/>
    <lineage>
        <taxon>Bacteria</taxon>
        <taxon>Bacillati</taxon>
        <taxon>Actinomycetota</taxon>
        <taxon>Actinomycetes</taxon>
        <taxon>Pseudonocardiales</taxon>
        <taxon>Pseudonocardiaceae</taxon>
        <taxon>Solihabitans</taxon>
    </lineage>
</organism>
<dbReference type="EMBL" id="VUOB01000010">
    <property type="protein sequence ID" value="KAA2264767.1"/>
    <property type="molecule type" value="Genomic_DNA"/>
</dbReference>
<accession>A0A5B2XLV6</accession>
<evidence type="ECO:0000256" key="1">
    <source>
        <dbReference type="SAM" id="Phobius"/>
    </source>
</evidence>
<evidence type="ECO:0000313" key="2">
    <source>
        <dbReference type="EMBL" id="KAA2264767.1"/>
    </source>
</evidence>